<dbReference type="InterPro" id="IPR009072">
    <property type="entry name" value="Histone-fold"/>
</dbReference>
<keyword evidence="3" id="KW-0805">Transcription regulation</keyword>
<feature type="region of interest" description="Disordered" evidence="8">
    <location>
        <begin position="101"/>
        <end position="272"/>
    </location>
</feature>
<keyword evidence="5" id="KW-0539">Nucleus</keyword>
<comment type="subcellular location">
    <subcellularLocation>
        <location evidence="1">Nucleus</location>
    </subcellularLocation>
</comment>
<organism evidence="10 11">
    <name type="scientific">Candida metapsilosis</name>
    <dbReference type="NCBI Taxonomy" id="273372"/>
    <lineage>
        <taxon>Eukaryota</taxon>
        <taxon>Fungi</taxon>
        <taxon>Dikarya</taxon>
        <taxon>Ascomycota</taxon>
        <taxon>Saccharomycotina</taxon>
        <taxon>Pichiomycetes</taxon>
        <taxon>Debaryomycetaceae</taxon>
        <taxon>Candida/Lodderomyces clade</taxon>
        <taxon>Candida</taxon>
    </lineage>
</organism>
<feature type="domain" description="Transcription initiation factor TFIID subunit 12" evidence="9">
    <location>
        <begin position="664"/>
        <end position="735"/>
    </location>
</feature>
<dbReference type="GO" id="GO:0017025">
    <property type="term" value="F:TBP-class protein binding"/>
    <property type="evidence" value="ECO:0007669"/>
    <property type="project" value="TreeGrafter"/>
</dbReference>
<dbReference type="EMBL" id="JAEOAQ010000002">
    <property type="protein sequence ID" value="KAG5420677.1"/>
    <property type="molecule type" value="Genomic_DNA"/>
</dbReference>
<feature type="compositionally biased region" description="Low complexity" evidence="8">
    <location>
        <begin position="219"/>
        <end position="242"/>
    </location>
</feature>
<dbReference type="Gene3D" id="1.10.20.10">
    <property type="entry name" value="Histone, subunit A"/>
    <property type="match status" value="1"/>
</dbReference>
<dbReference type="OrthoDB" id="2193432at2759"/>
<dbReference type="GO" id="GO:0003677">
    <property type="term" value="F:DNA binding"/>
    <property type="evidence" value="ECO:0007669"/>
    <property type="project" value="TreeGrafter"/>
</dbReference>
<evidence type="ECO:0000256" key="3">
    <source>
        <dbReference type="ARBA" id="ARBA00023015"/>
    </source>
</evidence>
<dbReference type="FunFam" id="1.10.20.10:FF:000011">
    <property type="entry name" value="Transcription initiation factor TFIID subunit 12"/>
    <property type="match status" value="1"/>
</dbReference>
<feature type="compositionally biased region" description="Polar residues" evidence="8">
    <location>
        <begin position="554"/>
        <end position="564"/>
    </location>
</feature>
<dbReference type="PANTHER" id="PTHR12264:SF21">
    <property type="entry name" value="TRANSCRIPTION INITIATION FACTOR TFIID SUBUNIT 12"/>
    <property type="match status" value="1"/>
</dbReference>
<evidence type="ECO:0000259" key="9">
    <source>
        <dbReference type="Pfam" id="PF03847"/>
    </source>
</evidence>
<dbReference type="GO" id="GO:0046982">
    <property type="term" value="F:protein heterodimerization activity"/>
    <property type="evidence" value="ECO:0007669"/>
    <property type="project" value="InterPro"/>
</dbReference>
<evidence type="ECO:0000313" key="10">
    <source>
        <dbReference type="EMBL" id="KAG5420677.1"/>
    </source>
</evidence>
<feature type="region of interest" description="Disordered" evidence="8">
    <location>
        <begin position="1"/>
        <end position="52"/>
    </location>
</feature>
<feature type="compositionally biased region" description="Polar residues" evidence="8">
    <location>
        <begin position="512"/>
        <end position="522"/>
    </location>
</feature>
<feature type="compositionally biased region" description="Low complexity" evidence="8">
    <location>
        <begin position="35"/>
        <end position="52"/>
    </location>
</feature>
<protein>
    <recommendedName>
        <fullName evidence="6">TBP-associated factor 12</fullName>
    </recommendedName>
    <alternativeName>
        <fullName evidence="7">Transcription initiation factor TFIID subunit 12</fullName>
    </alternativeName>
</protein>
<feature type="compositionally biased region" description="Polar residues" evidence="8">
    <location>
        <begin position="18"/>
        <end position="34"/>
    </location>
</feature>
<keyword evidence="11" id="KW-1185">Reference proteome</keyword>
<feature type="compositionally biased region" description="Low complexity" evidence="8">
    <location>
        <begin position="1"/>
        <end position="17"/>
    </location>
</feature>
<evidence type="ECO:0000256" key="7">
    <source>
        <dbReference type="ARBA" id="ARBA00093657"/>
    </source>
</evidence>
<evidence type="ECO:0000256" key="1">
    <source>
        <dbReference type="ARBA" id="ARBA00004123"/>
    </source>
</evidence>
<dbReference type="AlphaFoldDB" id="A0A8H7ZKH4"/>
<dbReference type="GO" id="GO:0051123">
    <property type="term" value="P:RNA polymerase II preinitiation complex assembly"/>
    <property type="evidence" value="ECO:0007669"/>
    <property type="project" value="TreeGrafter"/>
</dbReference>
<dbReference type="Proteomes" id="UP000669133">
    <property type="component" value="Unassembled WGS sequence"/>
</dbReference>
<feature type="compositionally biased region" description="Polar residues" evidence="8">
    <location>
        <begin position="127"/>
        <end position="138"/>
    </location>
</feature>
<dbReference type="GO" id="GO:0005669">
    <property type="term" value="C:transcription factor TFIID complex"/>
    <property type="evidence" value="ECO:0007669"/>
    <property type="project" value="InterPro"/>
</dbReference>
<dbReference type="PANTHER" id="PTHR12264">
    <property type="entry name" value="TRANSCRIPTION INITIATION FACTOR TFIID SUBUNIT 12"/>
    <property type="match status" value="1"/>
</dbReference>
<feature type="compositionally biased region" description="Low complexity" evidence="8">
    <location>
        <begin position="101"/>
        <end position="123"/>
    </location>
</feature>
<comment type="similarity">
    <text evidence="2">Belongs to the TAF12 family.</text>
</comment>
<dbReference type="InterPro" id="IPR037794">
    <property type="entry name" value="TAF12"/>
</dbReference>
<comment type="caution">
    <text evidence="10">The sequence shown here is derived from an EMBL/GenBank/DDBJ whole genome shotgun (WGS) entry which is preliminary data.</text>
</comment>
<dbReference type="GeneID" id="93651187"/>
<evidence type="ECO:0000256" key="8">
    <source>
        <dbReference type="SAM" id="MobiDB-lite"/>
    </source>
</evidence>
<reference evidence="10 11" key="1">
    <citation type="submission" date="2020-12" db="EMBL/GenBank/DDBJ databases">
        <title>Effect of drift, selection, and recombination on the evolution of hybrid genomes in Candida yeast pathogens.</title>
        <authorList>
            <person name="Mixao V."/>
            <person name="Ksiezopolska E."/>
            <person name="Saus E."/>
            <person name="Boekhout T."/>
            <person name="Gacser A."/>
            <person name="Gabaldon T."/>
        </authorList>
    </citation>
    <scope>NUCLEOTIDE SEQUENCE [LARGE SCALE GENOMIC DNA]</scope>
    <source>
        <strain evidence="10 11">BP57</strain>
    </source>
</reference>
<dbReference type="Pfam" id="PF03847">
    <property type="entry name" value="TFIID_20kDa"/>
    <property type="match status" value="1"/>
</dbReference>
<gene>
    <name evidence="10" type="ORF">I9W82_002558</name>
</gene>
<feature type="compositionally biased region" description="Polar residues" evidence="8">
    <location>
        <begin position="167"/>
        <end position="182"/>
    </location>
</feature>
<feature type="compositionally biased region" description="Basic and acidic residues" evidence="8">
    <location>
        <begin position="207"/>
        <end position="218"/>
    </location>
</feature>
<feature type="compositionally biased region" description="Low complexity" evidence="8">
    <location>
        <begin position="523"/>
        <end position="540"/>
    </location>
</feature>
<evidence type="ECO:0000313" key="11">
    <source>
        <dbReference type="Proteomes" id="UP000669133"/>
    </source>
</evidence>
<feature type="compositionally biased region" description="Low complexity" evidence="8">
    <location>
        <begin position="388"/>
        <end position="411"/>
    </location>
</feature>
<feature type="region of interest" description="Disordered" evidence="8">
    <location>
        <begin position="350"/>
        <end position="446"/>
    </location>
</feature>
<dbReference type="InterPro" id="IPR003228">
    <property type="entry name" value="TFIID_TAF12_dom"/>
</dbReference>
<feature type="compositionally biased region" description="Low complexity" evidence="8">
    <location>
        <begin position="350"/>
        <end position="374"/>
    </location>
</feature>
<feature type="region of interest" description="Disordered" evidence="8">
    <location>
        <begin position="476"/>
        <end position="579"/>
    </location>
</feature>
<evidence type="ECO:0000256" key="5">
    <source>
        <dbReference type="ARBA" id="ARBA00023242"/>
    </source>
</evidence>
<evidence type="ECO:0000256" key="2">
    <source>
        <dbReference type="ARBA" id="ARBA00007530"/>
    </source>
</evidence>
<feature type="compositionally biased region" description="Low complexity" evidence="8">
    <location>
        <begin position="139"/>
        <end position="166"/>
    </location>
</feature>
<feature type="compositionally biased region" description="Pro residues" evidence="8">
    <location>
        <begin position="375"/>
        <end position="387"/>
    </location>
</feature>
<feature type="compositionally biased region" description="Low complexity" evidence="8">
    <location>
        <begin position="252"/>
        <end position="264"/>
    </location>
</feature>
<proteinExistence type="inferred from homology"/>
<dbReference type="SUPFAM" id="SSF47113">
    <property type="entry name" value="Histone-fold"/>
    <property type="match status" value="1"/>
</dbReference>
<evidence type="ECO:0000256" key="6">
    <source>
        <dbReference type="ARBA" id="ARBA00075089"/>
    </source>
</evidence>
<feature type="compositionally biased region" description="Polar residues" evidence="8">
    <location>
        <begin position="412"/>
        <end position="426"/>
    </location>
</feature>
<sequence>MVNNNNNGVHNQNANGQMNQNVTNGVQNSSLAGTQQQRAQQQNSQQQPQNLQHIPPQQLAQLVQAMKNDFEIAKNATDEQVKQHHLNRAENIRRVLAKYQAQRNRLQQQQQQQRQMNSQSPQLANPGLQQQTSMTGQSNHIPQQNVNNNSNTNNNNFNQFQNMAQNSPAMNHSPAMTNQSPMLSADGIPAATSSAPKSRQSQVSIAGKDKHAVEELSKQRLQQNSQQQQFPQQMGQKQGQNFSAPNSHQYRNMLGSMSSTNSSGAGSGTAGSINLPSNTISMEKFNQIRQKLTEIQRKIQLLEQSKRAGNATPEQISIIDRELVEYKTKFQQFQKIGIYMRNQLVEQAKQQQQQKQQNHQVTPGQLPQQQQQQQQPPPPQQPHPQNPQPQSSPQMAQSQQHNQFQQGNNQQFSPHMSPQQRNSFQGSPPPIQQQQQQQQRQQLLAQHQRNIATGQQAVPAQLAATNMNGALTNQPLAHQSKQPSQAGTPSFPSALPTPSQQIQQQVPIQNQRAPSRQASATPQTQAHSAQQRASRQGSASSEKKPLSTGALPTASGTPNGSAAKSGSPGAEGRSTPQRPKSAMALNLAGITKPSVPSIPISSSVDIKPPTVVTFNPVTDTRPTLTGGGANSLSMLWDSPAITKLPTFDLEGGESTTESGRVLNKRKLQDIVGTVGVDEGDGRTTIDGNVEELLLDLADEFIYSVTSFACRLAKHRKVDSIDAKDVQLHLDQNWNIKIPGYAMDEIRSTRKYQPSTSYNQKIQGIEISKAVNGDI</sequence>
<dbReference type="GO" id="GO:0000124">
    <property type="term" value="C:SAGA complex"/>
    <property type="evidence" value="ECO:0007669"/>
    <property type="project" value="InterPro"/>
</dbReference>
<name>A0A8H7ZKH4_9ASCO</name>
<feature type="compositionally biased region" description="Low complexity" evidence="8">
    <location>
        <begin position="432"/>
        <end position="446"/>
    </location>
</feature>
<evidence type="ECO:0000256" key="4">
    <source>
        <dbReference type="ARBA" id="ARBA00023163"/>
    </source>
</evidence>
<feature type="compositionally biased region" description="Low complexity" evidence="8">
    <location>
        <begin position="500"/>
        <end position="511"/>
    </location>
</feature>
<dbReference type="CDD" id="cd07981">
    <property type="entry name" value="HFD_TAF12"/>
    <property type="match status" value="1"/>
</dbReference>
<feature type="compositionally biased region" description="Polar residues" evidence="8">
    <location>
        <begin position="476"/>
        <end position="499"/>
    </location>
</feature>
<dbReference type="RefSeq" id="XP_067549793.1">
    <property type="nucleotide sequence ID" value="XM_067691426.1"/>
</dbReference>
<keyword evidence="4" id="KW-0804">Transcription</keyword>
<feature type="compositionally biased region" description="Polar residues" evidence="8">
    <location>
        <begin position="191"/>
        <end position="204"/>
    </location>
</feature>
<accession>A0A8H7ZKH4</accession>